<feature type="compositionally biased region" description="Low complexity" evidence="1">
    <location>
        <begin position="505"/>
        <end position="525"/>
    </location>
</feature>
<accession>A0A9P7A047</accession>
<feature type="compositionally biased region" description="Low complexity" evidence="1">
    <location>
        <begin position="337"/>
        <end position="350"/>
    </location>
</feature>
<sequence>MSYIMPIEPKIFNQNDEHLAALEPSKTHLLHPPALRINTITITDTKHVLRERTNTTVAPKDAISPNISANVYYTPNSSRACGMPTMKPSRSNRATSICGSPTDSLRRQRRYSMAEQALEHALKSCTSERSPRELQILALEKATAALSTRANESRDRAAKLRICLADRTVDPESYAALQSDRWMEERRQFEADRDVRQLSQHLASLKLKRGVPEQGRVDENLPVTPLDNEARRRSNLVRFFKRSPTRTSLHIHHKCRPLFVDCTFSRRITMSDISPLRLRPSTSVTRRFTTQNARPKSIGGEPSVPPRRSGKPQVASGPSRPSSLVRNMGPFNAEGNSSLSQSSTPSSRLLPFNELTDDVMTSTRPSTPPLSIASTSSNGTSHVSRVPSEMPPQAPSGGVATIFANSSPRSHLEILAELDKDSVRVPEYAVNLLEGFDLIHHDIALPKRNISLKPREEEPAAGVPRPSEESDTGPYTSFALPPFQPDPLWSHTSLNAPSTPRSHVPTLHPLSSGSSTPSGLSTPTALRPPALPSRPHSLLFLMRKRKDLQYSPASSITNLDGDSARGSKRRFSLFTRK</sequence>
<keyword evidence="3" id="KW-1185">Reference proteome</keyword>
<evidence type="ECO:0000313" key="3">
    <source>
        <dbReference type="Proteomes" id="UP000714275"/>
    </source>
</evidence>
<name>A0A9P7A047_9AGAM</name>
<gene>
    <name evidence="2" type="ORF">EV702DRAFT_1089507</name>
</gene>
<proteinExistence type="predicted"/>
<organism evidence="2 3">
    <name type="scientific">Suillus placidus</name>
    <dbReference type="NCBI Taxonomy" id="48579"/>
    <lineage>
        <taxon>Eukaryota</taxon>
        <taxon>Fungi</taxon>
        <taxon>Dikarya</taxon>
        <taxon>Basidiomycota</taxon>
        <taxon>Agaricomycotina</taxon>
        <taxon>Agaricomycetes</taxon>
        <taxon>Agaricomycetidae</taxon>
        <taxon>Boletales</taxon>
        <taxon>Suillineae</taxon>
        <taxon>Suillaceae</taxon>
        <taxon>Suillus</taxon>
    </lineage>
</organism>
<feature type="compositionally biased region" description="Basic residues" evidence="1">
    <location>
        <begin position="566"/>
        <end position="577"/>
    </location>
</feature>
<feature type="region of interest" description="Disordered" evidence="1">
    <location>
        <begin position="281"/>
        <end position="396"/>
    </location>
</feature>
<feature type="compositionally biased region" description="Polar residues" evidence="1">
    <location>
        <begin position="551"/>
        <end position="560"/>
    </location>
</feature>
<comment type="caution">
    <text evidence="2">The sequence shown here is derived from an EMBL/GenBank/DDBJ whole genome shotgun (WGS) entry which is preliminary data.</text>
</comment>
<feature type="compositionally biased region" description="Polar residues" evidence="1">
    <location>
        <begin position="281"/>
        <end position="294"/>
    </location>
</feature>
<dbReference type="OrthoDB" id="3254613at2759"/>
<dbReference type="EMBL" id="JABBWD010000013">
    <property type="protein sequence ID" value="KAG1779021.1"/>
    <property type="molecule type" value="Genomic_DNA"/>
</dbReference>
<dbReference type="AlphaFoldDB" id="A0A9P7A047"/>
<dbReference type="Proteomes" id="UP000714275">
    <property type="component" value="Unassembled WGS sequence"/>
</dbReference>
<feature type="region of interest" description="Disordered" evidence="1">
    <location>
        <begin position="450"/>
        <end position="533"/>
    </location>
</feature>
<evidence type="ECO:0000256" key="1">
    <source>
        <dbReference type="SAM" id="MobiDB-lite"/>
    </source>
</evidence>
<protein>
    <submittedName>
        <fullName evidence="2">Uncharacterized protein</fullName>
    </submittedName>
</protein>
<reference evidence="2" key="1">
    <citation type="journal article" date="2020" name="New Phytol.">
        <title>Comparative genomics reveals dynamic genome evolution in host specialist ectomycorrhizal fungi.</title>
        <authorList>
            <person name="Lofgren L.A."/>
            <person name="Nguyen N.H."/>
            <person name="Vilgalys R."/>
            <person name="Ruytinx J."/>
            <person name="Liao H.L."/>
            <person name="Branco S."/>
            <person name="Kuo A."/>
            <person name="LaButti K."/>
            <person name="Lipzen A."/>
            <person name="Andreopoulos W."/>
            <person name="Pangilinan J."/>
            <person name="Riley R."/>
            <person name="Hundley H."/>
            <person name="Na H."/>
            <person name="Barry K."/>
            <person name="Grigoriev I.V."/>
            <person name="Stajich J.E."/>
            <person name="Kennedy P.G."/>
        </authorList>
    </citation>
    <scope>NUCLEOTIDE SEQUENCE</scope>
    <source>
        <strain evidence="2">DOB743</strain>
    </source>
</reference>
<feature type="compositionally biased region" description="Polar residues" evidence="1">
    <location>
        <begin position="372"/>
        <end position="383"/>
    </location>
</feature>
<feature type="compositionally biased region" description="Polar residues" evidence="1">
    <location>
        <begin position="88"/>
        <end position="103"/>
    </location>
</feature>
<feature type="compositionally biased region" description="Polar residues" evidence="1">
    <location>
        <begin position="490"/>
        <end position="501"/>
    </location>
</feature>
<feature type="region of interest" description="Disordered" evidence="1">
    <location>
        <begin position="551"/>
        <end position="577"/>
    </location>
</feature>
<evidence type="ECO:0000313" key="2">
    <source>
        <dbReference type="EMBL" id="KAG1779021.1"/>
    </source>
</evidence>
<feature type="region of interest" description="Disordered" evidence="1">
    <location>
        <begin position="84"/>
        <end position="104"/>
    </location>
</feature>